<protein>
    <submittedName>
        <fullName evidence="10">Cell wall degradation protein</fullName>
    </submittedName>
</protein>
<comment type="pathway">
    <text evidence="1 7">Cell wall biogenesis; peptidoglycan biosynthesis.</text>
</comment>
<dbReference type="Gene3D" id="2.40.440.10">
    <property type="entry name" value="L,D-transpeptidase catalytic domain-like"/>
    <property type="match status" value="1"/>
</dbReference>
<evidence type="ECO:0000256" key="6">
    <source>
        <dbReference type="ARBA" id="ARBA00023316"/>
    </source>
</evidence>
<dbReference type="Gene3D" id="1.10.101.10">
    <property type="entry name" value="PGBD-like superfamily/PGBD"/>
    <property type="match status" value="1"/>
</dbReference>
<evidence type="ECO:0000256" key="3">
    <source>
        <dbReference type="ARBA" id="ARBA00022679"/>
    </source>
</evidence>
<evidence type="ECO:0000256" key="7">
    <source>
        <dbReference type="PROSITE-ProRule" id="PRU01373"/>
    </source>
</evidence>
<proteinExistence type="inferred from homology"/>
<evidence type="ECO:0000256" key="5">
    <source>
        <dbReference type="ARBA" id="ARBA00022984"/>
    </source>
</evidence>
<dbReference type="PROSITE" id="PS52029">
    <property type="entry name" value="LD_TPASE"/>
    <property type="match status" value="1"/>
</dbReference>
<keyword evidence="5 7" id="KW-0573">Peptidoglycan synthesis</keyword>
<evidence type="ECO:0000256" key="8">
    <source>
        <dbReference type="SAM" id="SignalP"/>
    </source>
</evidence>
<name>A0ABQ0MR58_9GAMM</name>
<keyword evidence="4 7" id="KW-0133">Cell shape</keyword>
<dbReference type="RefSeq" id="WP_057179966.1">
    <property type="nucleotide sequence ID" value="NZ_BDQM01000002.1"/>
</dbReference>
<keyword evidence="11" id="KW-1185">Reference proteome</keyword>
<comment type="caution">
    <text evidence="10">The sequence shown here is derived from an EMBL/GenBank/DDBJ whole genome shotgun (WGS) entry which is preliminary data.</text>
</comment>
<dbReference type="InterPro" id="IPR002477">
    <property type="entry name" value="Peptidoglycan-bd-like"/>
</dbReference>
<dbReference type="SUPFAM" id="SSF47090">
    <property type="entry name" value="PGBD-like"/>
    <property type="match status" value="1"/>
</dbReference>
<feature type="active site" description="Nucleophile" evidence="7">
    <location>
        <position position="433"/>
    </location>
</feature>
<dbReference type="EMBL" id="BDQM01000002">
    <property type="protein sequence ID" value="GAW94864.1"/>
    <property type="molecule type" value="Genomic_DNA"/>
</dbReference>
<keyword evidence="3" id="KW-0808">Transferase</keyword>
<feature type="signal peptide" evidence="8">
    <location>
        <begin position="1"/>
        <end position="23"/>
    </location>
</feature>
<feature type="active site" description="Proton donor/acceptor" evidence="7">
    <location>
        <position position="414"/>
    </location>
</feature>
<evidence type="ECO:0000313" key="10">
    <source>
        <dbReference type="EMBL" id="GAW94864.1"/>
    </source>
</evidence>
<dbReference type="InterPro" id="IPR052905">
    <property type="entry name" value="LD-transpeptidase_YkuD-like"/>
</dbReference>
<organism evidence="10 11">
    <name type="scientific">Colwellia marinimaniae</name>
    <dbReference type="NCBI Taxonomy" id="1513592"/>
    <lineage>
        <taxon>Bacteria</taxon>
        <taxon>Pseudomonadati</taxon>
        <taxon>Pseudomonadota</taxon>
        <taxon>Gammaproteobacteria</taxon>
        <taxon>Alteromonadales</taxon>
        <taxon>Colwelliaceae</taxon>
        <taxon>Colwellia</taxon>
    </lineage>
</organism>
<dbReference type="InterPro" id="IPR036365">
    <property type="entry name" value="PGBD-like_sf"/>
</dbReference>
<gene>
    <name evidence="10" type="ORF">MTCD1_00462</name>
</gene>
<evidence type="ECO:0000313" key="11">
    <source>
        <dbReference type="Proteomes" id="UP000197068"/>
    </source>
</evidence>
<dbReference type="Pfam" id="PF01471">
    <property type="entry name" value="PG_binding_1"/>
    <property type="match status" value="1"/>
</dbReference>
<evidence type="ECO:0000256" key="4">
    <source>
        <dbReference type="ARBA" id="ARBA00022960"/>
    </source>
</evidence>
<feature type="chain" id="PRO_5045829898" evidence="8">
    <location>
        <begin position="24"/>
        <end position="515"/>
    </location>
</feature>
<dbReference type="Pfam" id="PF03734">
    <property type="entry name" value="YkuD"/>
    <property type="match status" value="1"/>
</dbReference>
<dbReference type="Proteomes" id="UP000197068">
    <property type="component" value="Unassembled WGS sequence"/>
</dbReference>
<dbReference type="PANTHER" id="PTHR41533">
    <property type="entry name" value="L,D-TRANSPEPTIDASE HI_1667-RELATED"/>
    <property type="match status" value="1"/>
</dbReference>
<reference evidence="10 11" key="1">
    <citation type="submission" date="2017-06" db="EMBL/GenBank/DDBJ databases">
        <title>Whole Genome Sequences of Colwellia marinimaniae MTCD1.</title>
        <authorList>
            <person name="Kusumoto H."/>
            <person name="Inoue M."/>
            <person name="Tanikawa K."/>
            <person name="Maeji H."/>
            <person name="Cameron J.H."/>
            <person name="Bartlett D.H."/>
        </authorList>
    </citation>
    <scope>NUCLEOTIDE SEQUENCE [LARGE SCALE GENOMIC DNA]</scope>
    <source>
        <strain evidence="10 11">MTCD1</strain>
    </source>
</reference>
<dbReference type="SUPFAM" id="SSF141523">
    <property type="entry name" value="L,D-transpeptidase catalytic domain-like"/>
    <property type="match status" value="1"/>
</dbReference>
<dbReference type="InterPro" id="IPR038063">
    <property type="entry name" value="Transpep_catalytic_dom"/>
</dbReference>
<evidence type="ECO:0000256" key="1">
    <source>
        <dbReference type="ARBA" id="ARBA00004752"/>
    </source>
</evidence>
<dbReference type="CDD" id="cd16913">
    <property type="entry name" value="YkuD_like"/>
    <property type="match status" value="1"/>
</dbReference>
<keyword evidence="6 7" id="KW-0961">Cell wall biogenesis/degradation</keyword>
<evidence type="ECO:0000256" key="2">
    <source>
        <dbReference type="ARBA" id="ARBA00005992"/>
    </source>
</evidence>
<comment type="similarity">
    <text evidence="2">Belongs to the YkuD family.</text>
</comment>
<dbReference type="PANTHER" id="PTHR41533:SF1">
    <property type="entry name" value="L,D-TRANSPEPTIDASE YCBB-RELATED"/>
    <property type="match status" value="1"/>
</dbReference>
<sequence>MKSIMILLYFLLLSNTMAKTVQAFVFTENFLDNSSVMVLPVGLLAQDKQLNYQQLIAHHSKNYLWLEHDKLNLSGLSLLSLLNDLGIHPLAFDDINNLAGPQGKKIDQLLTQQLFTIATLFNGYQFKPQEKPRADILKAVKNNQLARYVEQLLPQFDQVIRLRMAITHYRKLTETPWPVIDEKLSLRLGQGHKDVIKLRSILVALADLSTAQYSHYRRHIFDPEVISALKKFQARHGLTANGKLTAKTIKALNTKPEKRLKIMQINLWRWLSLPSKPPSRYILVNIPAYRLYFIENQQETLSMKVIVGDNQHPTPIMVTKVSSVTINPQWTPTYNIIHKELLVENSRNPGSLRRQNFKLAKGYGAKQVLRPVFNDSRSIKAALGEYKLIQVAGKKNALGKYRFNIKNFHSVYLHDTPAKHLFSKKYRALSHGCVRLQYANLLVEKFMTNEPKNKQRQVRNALAVKKTQHIKLAQSIAVYLTYQTVWLSPTGKIQWLADIYQQDTAVNVTITASIL</sequence>
<accession>A0ABQ0MR58</accession>
<evidence type="ECO:0000259" key="9">
    <source>
        <dbReference type="PROSITE" id="PS52029"/>
    </source>
</evidence>
<keyword evidence="8" id="KW-0732">Signal</keyword>
<dbReference type="InterPro" id="IPR036366">
    <property type="entry name" value="PGBDSf"/>
</dbReference>
<feature type="domain" description="L,D-TPase catalytic" evidence="9">
    <location>
        <begin position="280"/>
        <end position="459"/>
    </location>
</feature>
<dbReference type="InterPro" id="IPR005490">
    <property type="entry name" value="LD_TPept_cat_dom"/>
</dbReference>